<reference evidence="2 3" key="1">
    <citation type="submission" date="2023-04" db="EMBL/GenBank/DDBJ databases">
        <title>Fusibacter bizertensis strain WBS, isolated from littoral bottom sediments of the Arctic seas - biochemical and genomic analysis.</title>
        <authorList>
            <person name="Brioukhanov A.L."/>
        </authorList>
    </citation>
    <scope>NUCLEOTIDE SEQUENCE [LARGE SCALE GENOMIC DNA]</scope>
    <source>
        <strain evidence="2 3">WBS</strain>
    </source>
</reference>
<protein>
    <submittedName>
        <fullName evidence="2">DUF308 domain-containing protein</fullName>
    </submittedName>
</protein>
<keyword evidence="1" id="KW-1133">Transmembrane helix</keyword>
<accession>A0ABT6N8F7</accession>
<feature type="transmembrane region" description="Helical" evidence="1">
    <location>
        <begin position="112"/>
        <end position="129"/>
    </location>
</feature>
<keyword evidence="3" id="KW-1185">Reference proteome</keyword>
<keyword evidence="1" id="KW-0472">Membrane</keyword>
<feature type="transmembrane region" description="Helical" evidence="1">
    <location>
        <begin position="84"/>
        <end position="103"/>
    </location>
</feature>
<feature type="transmembrane region" description="Helical" evidence="1">
    <location>
        <begin position="135"/>
        <end position="156"/>
    </location>
</feature>
<name>A0ABT6N8F7_9FIRM</name>
<comment type="caution">
    <text evidence="2">The sequence shown here is derived from an EMBL/GenBank/DDBJ whole genome shotgun (WGS) entry which is preliminary data.</text>
</comment>
<dbReference type="Proteomes" id="UP001158045">
    <property type="component" value="Unassembled WGS sequence"/>
</dbReference>
<dbReference type="EMBL" id="JARYZI010000001">
    <property type="protein sequence ID" value="MDH8676688.1"/>
    <property type="molecule type" value="Genomic_DNA"/>
</dbReference>
<feature type="transmembrane region" description="Helical" evidence="1">
    <location>
        <begin position="61"/>
        <end position="78"/>
    </location>
</feature>
<feature type="transmembrane region" description="Helical" evidence="1">
    <location>
        <begin position="33"/>
        <end position="54"/>
    </location>
</feature>
<organism evidence="2 3">
    <name type="scientific">Fusibacter bizertensis</name>
    <dbReference type="NCBI Taxonomy" id="1488331"/>
    <lineage>
        <taxon>Bacteria</taxon>
        <taxon>Bacillati</taxon>
        <taxon>Bacillota</taxon>
        <taxon>Clostridia</taxon>
        <taxon>Eubacteriales</taxon>
        <taxon>Eubacteriales Family XII. Incertae Sedis</taxon>
        <taxon>Fusibacter</taxon>
    </lineage>
</organism>
<evidence type="ECO:0000313" key="2">
    <source>
        <dbReference type="EMBL" id="MDH8676688.1"/>
    </source>
</evidence>
<dbReference type="RefSeq" id="WP_281092486.1">
    <property type="nucleotide sequence ID" value="NZ_JARYZI010000001.1"/>
</dbReference>
<feature type="transmembrane region" description="Helical" evidence="1">
    <location>
        <begin position="7"/>
        <end position="27"/>
    </location>
</feature>
<gene>
    <name evidence="2" type="ORF">QE109_00945</name>
</gene>
<evidence type="ECO:0000256" key="1">
    <source>
        <dbReference type="SAM" id="Phobius"/>
    </source>
</evidence>
<dbReference type="Pfam" id="PF03729">
    <property type="entry name" value="DUF308"/>
    <property type="match status" value="1"/>
</dbReference>
<dbReference type="InterPro" id="IPR005325">
    <property type="entry name" value="DUF308_memb"/>
</dbReference>
<proteinExistence type="predicted"/>
<sequence>MTQENRFNTIQVLGLILAVLGLIFVAFPTIIGIFAVTVITLMFLVIGFFAMTFAIFVKSRLSMLVSLVIIGVGFYALANPQYVLFLIGLACMFAGVNGVVLTFSKLKNKNEGTIISSILLMLLGVFAMINTKAALSTVVMILGIIIVIMGIIVFFVGTTLPKKKNKTFFYSFTSASYAHDNESDKPKTSNRVIVNIDNDDVEEIEYKDI</sequence>
<keyword evidence="1" id="KW-0812">Transmembrane</keyword>
<evidence type="ECO:0000313" key="3">
    <source>
        <dbReference type="Proteomes" id="UP001158045"/>
    </source>
</evidence>